<dbReference type="CDD" id="cd05687">
    <property type="entry name" value="S1_RPS1_repeat_ec1_hs1"/>
    <property type="match status" value="1"/>
</dbReference>
<feature type="domain" description="S1 motif" evidence="8">
    <location>
        <begin position="127"/>
        <end position="193"/>
    </location>
</feature>
<dbReference type="RefSeq" id="WP_013617002.1">
    <property type="nucleotide sequence ID" value="NC_015164.1"/>
</dbReference>
<dbReference type="eggNOG" id="COG0539">
    <property type="taxonomic scope" value="Bacteria"/>
</dbReference>
<sequence>MENLKDVKPIEDFNWDAYESGESASSISKEEQEKAYDNTLNKVGDHEVVDGTVIAMNKREVVVNIGYKSDGIIPLSEFRYNPDLKVGDTVEVYIENQEDKKGQLILSHKKARATRSWDRVNAALENEEIIKGYIKCRTKGGMIVDVFGIEAFLPGSQIDVKPIRDYDVFVGKTMEFKVVKINQEFKNVVVSHKALIEAELEQQKKEIISKLEKGQVLEGTVKNITSYGVFIDLGGVDGLIHITDLSWGRVSDPHEVVQLDQKLNVVILDFDDEKKRIALGLKQLTPHPWDSLDPNLKVGDHVKGKVVVMADYGAFVEIAPGVEGLIHVSEMSWSQHLRSAQDFMKVGDEIEAVILTLDRDERKMSLGIKQLKPDPWETIEEKYPVGSKHTAKVRNFTNFGVFVEIEEGVDGLIHISDLSWTKKIKHPSEFTQIGADIDVVVLEIDKENRRLSLGHKQLEENPWDVFETVFTVGSVHEGRIIEMLDKGAVIALPYGVEGFATPKHLVKEDGSQAQLDEKLPFKVIEFNKDAKRIILSHSRIFEDAQKAEEKAEKKAKKAAAKKEDAPMIQNQAASTTLGDIDALAALKQQLEEGGKK</sequence>
<keyword evidence="3" id="KW-0694">RNA-binding</keyword>
<evidence type="ECO:0000256" key="5">
    <source>
        <dbReference type="ARBA" id="ARBA00023274"/>
    </source>
</evidence>
<protein>
    <recommendedName>
        <fullName evidence="6">Small ribosomal subunit protein bS1</fullName>
    </recommendedName>
    <alternativeName>
        <fullName evidence="7">30S ribosomal protein S1</fullName>
    </alternativeName>
</protein>
<evidence type="ECO:0000256" key="6">
    <source>
        <dbReference type="ARBA" id="ARBA00035293"/>
    </source>
</evidence>
<dbReference type="NCBIfam" id="NF004953">
    <property type="entry name" value="PRK06299.1-3"/>
    <property type="match status" value="1"/>
</dbReference>
<dbReference type="InterPro" id="IPR003029">
    <property type="entry name" value="S1_domain"/>
</dbReference>
<evidence type="ECO:0000313" key="9">
    <source>
        <dbReference type="EMBL" id="ADY35554.1"/>
    </source>
</evidence>
<evidence type="ECO:0000256" key="2">
    <source>
        <dbReference type="ARBA" id="ARBA00022737"/>
    </source>
</evidence>
<dbReference type="PRINTS" id="PR00681">
    <property type="entry name" value="RIBOSOMALS1"/>
</dbReference>
<dbReference type="EMBL" id="CP002530">
    <property type="protein sequence ID" value="ADY35554.1"/>
    <property type="molecule type" value="Genomic_DNA"/>
</dbReference>
<dbReference type="HOGENOM" id="CLU_015805_2_0_10"/>
<dbReference type="FunFam" id="2.40.50.140:FF:000011">
    <property type="entry name" value="30S ribosomal protein S1"/>
    <property type="match status" value="1"/>
</dbReference>
<gene>
    <name evidence="9" type="ordered locus">Bacsa_0965</name>
</gene>
<organism evidence="9 10">
    <name type="scientific">Phocaeicola salanitronis (strain DSM 18170 / JCM 13657 / CCUG 60908 / BL78)</name>
    <name type="common">Bacteroides salanitronis</name>
    <dbReference type="NCBI Taxonomy" id="667015"/>
    <lineage>
        <taxon>Bacteria</taxon>
        <taxon>Pseudomonadati</taxon>
        <taxon>Bacteroidota</taxon>
        <taxon>Bacteroidia</taxon>
        <taxon>Bacteroidales</taxon>
        <taxon>Bacteroidaceae</taxon>
        <taxon>Phocaeicola</taxon>
    </lineage>
</organism>
<dbReference type="Proteomes" id="UP000007486">
    <property type="component" value="Chromosome"/>
</dbReference>
<feature type="domain" description="S1 motif" evidence="8">
    <location>
        <begin position="299"/>
        <end position="369"/>
    </location>
</feature>
<dbReference type="CDD" id="cd04465">
    <property type="entry name" value="S1_RPS1_repeat_ec2_hs2"/>
    <property type="match status" value="1"/>
</dbReference>
<dbReference type="STRING" id="667015.Bacsa_0965"/>
<evidence type="ECO:0000256" key="4">
    <source>
        <dbReference type="ARBA" id="ARBA00022980"/>
    </source>
</evidence>
<dbReference type="OrthoDB" id="9804077at2"/>
<evidence type="ECO:0000256" key="7">
    <source>
        <dbReference type="ARBA" id="ARBA00035517"/>
    </source>
</evidence>
<dbReference type="CDD" id="cd05688">
    <property type="entry name" value="S1_RPS1_repeat_ec3"/>
    <property type="match status" value="1"/>
</dbReference>
<dbReference type="AlphaFoldDB" id="F0R3X9"/>
<dbReference type="Pfam" id="PF00575">
    <property type="entry name" value="S1"/>
    <property type="match status" value="6"/>
</dbReference>
<accession>F0R3X9</accession>
<dbReference type="SMART" id="SM00316">
    <property type="entry name" value="S1"/>
    <property type="match status" value="6"/>
</dbReference>
<name>F0R3X9_PHOSB</name>
<comment type="similarity">
    <text evidence="1">Belongs to the bacterial ribosomal protein bS1 family.</text>
</comment>
<evidence type="ECO:0000313" key="10">
    <source>
        <dbReference type="Proteomes" id="UP000007486"/>
    </source>
</evidence>
<dbReference type="GO" id="GO:0006412">
    <property type="term" value="P:translation"/>
    <property type="evidence" value="ECO:0007669"/>
    <property type="project" value="TreeGrafter"/>
</dbReference>
<proteinExistence type="inferred from homology"/>
<feature type="domain" description="S1 motif" evidence="8">
    <location>
        <begin position="214"/>
        <end position="282"/>
    </location>
</feature>
<reference evidence="9 10" key="1">
    <citation type="journal article" date="2011" name="Stand. Genomic Sci.">
        <title>Complete genome sequence of Bacteroides salanitronis type strain (BL78).</title>
        <authorList>
            <person name="Gronow S."/>
            <person name="Held B."/>
            <person name="Lucas S."/>
            <person name="Lapidus A."/>
            <person name="Del Rio T.G."/>
            <person name="Nolan M."/>
            <person name="Tice H."/>
            <person name="Deshpande S."/>
            <person name="Cheng J.F."/>
            <person name="Pitluck S."/>
            <person name="Liolios K."/>
            <person name="Pagani I."/>
            <person name="Ivanova N."/>
            <person name="Mavromatis K."/>
            <person name="Pati A."/>
            <person name="Tapia R."/>
            <person name="Han C."/>
            <person name="Goodwin L."/>
            <person name="Chen A."/>
            <person name="Palaniappan K."/>
            <person name="Land M."/>
            <person name="Hauser L."/>
            <person name="Chang Y.J."/>
            <person name="Jeffries C.D."/>
            <person name="Brambilla E.M."/>
            <person name="Rohde M."/>
            <person name="Goker M."/>
            <person name="Detter J.C."/>
            <person name="Woyke T."/>
            <person name="Bristow J."/>
            <person name="Markowitz V."/>
            <person name="Hugenholtz P."/>
            <person name="Kyrpides N.C."/>
            <person name="Klenk H.P."/>
            <person name="Eisen J.A."/>
        </authorList>
    </citation>
    <scope>NUCLEOTIDE SEQUENCE [LARGE SCALE GENOMIC DNA]</scope>
    <source>
        <strain evidence="9 10">DSM 18170</strain>
    </source>
</reference>
<evidence type="ECO:0000256" key="1">
    <source>
        <dbReference type="ARBA" id="ARBA00006767"/>
    </source>
</evidence>
<dbReference type="FunFam" id="2.40.50.140:FF:000110">
    <property type="entry name" value="30S ribosomal protein S1"/>
    <property type="match status" value="1"/>
</dbReference>
<feature type="domain" description="S1 motif" evidence="8">
    <location>
        <begin position="386"/>
        <end position="456"/>
    </location>
</feature>
<dbReference type="PANTHER" id="PTHR10724:SF7">
    <property type="entry name" value="SMALL RIBOSOMAL SUBUNIT PROTEIN BS1C"/>
    <property type="match status" value="1"/>
</dbReference>
<dbReference type="KEGG" id="bsa:Bacsa_0965"/>
<dbReference type="PROSITE" id="PS50126">
    <property type="entry name" value="S1"/>
    <property type="match status" value="6"/>
</dbReference>
<dbReference type="FunFam" id="2.40.50.140:FF:000051">
    <property type="entry name" value="RNA-binding transcriptional accessory protein"/>
    <property type="match status" value="1"/>
</dbReference>
<dbReference type="InterPro" id="IPR012340">
    <property type="entry name" value="NA-bd_OB-fold"/>
</dbReference>
<dbReference type="GO" id="GO:0003729">
    <property type="term" value="F:mRNA binding"/>
    <property type="evidence" value="ECO:0007669"/>
    <property type="project" value="UniProtKB-ARBA"/>
</dbReference>
<dbReference type="InterPro" id="IPR050437">
    <property type="entry name" value="Ribos_protein_bS1-like"/>
</dbReference>
<keyword evidence="5" id="KW-0687">Ribonucleoprotein</keyword>
<dbReference type="InterPro" id="IPR035104">
    <property type="entry name" value="Ribosomal_protein_S1-like"/>
</dbReference>
<dbReference type="GO" id="GO:0022627">
    <property type="term" value="C:cytosolic small ribosomal subunit"/>
    <property type="evidence" value="ECO:0007669"/>
    <property type="project" value="TreeGrafter"/>
</dbReference>
<keyword evidence="10" id="KW-1185">Reference proteome</keyword>
<feature type="domain" description="S1 motif" evidence="8">
    <location>
        <begin position="46"/>
        <end position="109"/>
    </location>
</feature>
<dbReference type="NCBIfam" id="NF004952">
    <property type="entry name" value="PRK06299.1-2"/>
    <property type="match status" value="1"/>
</dbReference>
<evidence type="ECO:0000259" key="8">
    <source>
        <dbReference type="PROSITE" id="PS50126"/>
    </source>
</evidence>
<evidence type="ECO:0000256" key="3">
    <source>
        <dbReference type="ARBA" id="ARBA00022884"/>
    </source>
</evidence>
<feature type="domain" description="S1 motif" evidence="8">
    <location>
        <begin position="473"/>
        <end position="538"/>
    </location>
</feature>
<dbReference type="PANTHER" id="PTHR10724">
    <property type="entry name" value="30S RIBOSOMAL PROTEIN S1"/>
    <property type="match status" value="1"/>
</dbReference>
<keyword evidence="4" id="KW-0689">Ribosomal protein</keyword>
<keyword evidence="2" id="KW-0677">Repeat</keyword>
<dbReference type="GO" id="GO:0003735">
    <property type="term" value="F:structural constituent of ribosome"/>
    <property type="evidence" value="ECO:0007669"/>
    <property type="project" value="TreeGrafter"/>
</dbReference>
<dbReference type="Gene3D" id="2.40.50.140">
    <property type="entry name" value="Nucleic acid-binding proteins"/>
    <property type="match status" value="6"/>
</dbReference>
<dbReference type="SUPFAM" id="SSF50249">
    <property type="entry name" value="Nucleic acid-binding proteins"/>
    <property type="match status" value="6"/>
</dbReference>